<dbReference type="InterPro" id="IPR013783">
    <property type="entry name" value="Ig-like_fold"/>
</dbReference>
<keyword evidence="8" id="KW-1185">Reference proteome</keyword>
<dbReference type="PROSITE" id="PS51935">
    <property type="entry name" value="NLPC_P60"/>
    <property type="match status" value="1"/>
</dbReference>
<dbReference type="GO" id="GO:0008234">
    <property type="term" value="F:cysteine-type peptidase activity"/>
    <property type="evidence" value="ECO:0007669"/>
    <property type="project" value="UniProtKB-KW"/>
</dbReference>
<evidence type="ECO:0000256" key="3">
    <source>
        <dbReference type="ARBA" id="ARBA00022801"/>
    </source>
</evidence>
<accession>A0A4R3TEF4</accession>
<dbReference type="InterPro" id="IPR000064">
    <property type="entry name" value="NLP_P60_dom"/>
</dbReference>
<evidence type="ECO:0000259" key="6">
    <source>
        <dbReference type="PROSITE" id="PS51935"/>
    </source>
</evidence>
<dbReference type="InterPro" id="IPR036116">
    <property type="entry name" value="FN3_sf"/>
</dbReference>
<sequence length="725" mass="82314">MRIQSLKHWIKGSLIVILFFIVCMQRIDAQEYKMAKQLPFSVSSTSNVTSITLTWQWVPEADVYKIYRSEGDAEHFTYIGSVGNLEYTDRVVNKGNTTYYYRIEAYTGTQLIATSTLTNHRLQSMTAPMLSAYVIDYSGIDPYVQLNWDPVEGSTSYEVYRYTAKTKAYVKIATIAHSDKVFSFNYMDSDLALNQSYTYKIKALRTNEALYSNTITEKLEPLATPNVKMEANTSYLHLSWDSVQKAKYYEIYRSTSPTMGFTRIAVIENYYTFYTNRVNNACKPNQTYYYKVRARRTINNKANYGAFSKVVSGNMHLAKPSMKASGGAQITLTWKEVPDASIYTIYRSTQSTTGFKAIACVSDNRYVQKGDKIKPNQRYYYRIIAKNEASGVKSSISNTVSAFISIGNPASTSAKASAVNANQIKITWKKATRATNYEIYRSTSKTKGFVKIATTANTTTYTDASSSLIPKKTYYYKIKPIRKYYQWKFVGSNSNVTMAMTQIPTTKITSISSPGKGKVIINWKKINNARYKLYRSTSYHGKYSLIKTITNSATTSYKNTGLQAGKKYYFKIKTYVTAGNKKHYDGKYTGTLSITTCKSHTKYDVVDTAIAQKKKPYKWGGSGPKNFDCSGLIYYAYRQNGYKVPRALAYAGHSIGKKTATIKMGDIVHYKNHFALVISKKKISNGYEVRVIEAMNTKDGIRENVYYMGENGPLFHKNFIGFRRI</sequence>
<evidence type="ECO:0000256" key="4">
    <source>
        <dbReference type="ARBA" id="ARBA00022807"/>
    </source>
</evidence>
<evidence type="ECO:0000256" key="2">
    <source>
        <dbReference type="ARBA" id="ARBA00022670"/>
    </source>
</evidence>
<feature type="domain" description="Fibronectin type-III" evidence="5">
    <location>
        <begin position="504"/>
        <end position="599"/>
    </location>
</feature>
<protein>
    <submittedName>
        <fullName evidence="7">NlpC/P60 family protein</fullName>
    </submittedName>
</protein>
<dbReference type="GO" id="GO:0006508">
    <property type="term" value="P:proteolysis"/>
    <property type="evidence" value="ECO:0007669"/>
    <property type="project" value="UniProtKB-KW"/>
</dbReference>
<evidence type="ECO:0000313" key="8">
    <source>
        <dbReference type="Proteomes" id="UP000295773"/>
    </source>
</evidence>
<dbReference type="AlphaFoldDB" id="A0A4R3TEF4"/>
<evidence type="ECO:0000256" key="1">
    <source>
        <dbReference type="ARBA" id="ARBA00007074"/>
    </source>
</evidence>
<reference evidence="7 8" key="1">
    <citation type="submission" date="2019-03" db="EMBL/GenBank/DDBJ databases">
        <title>Genomic Encyclopedia of Type Strains, Phase IV (KMG-IV): sequencing the most valuable type-strain genomes for metagenomic binning, comparative biology and taxonomic classification.</title>
        <authorList>
            <person name="Goeker M."/>
        </authorList>
    </citation>
    <scope>NUCLEOTIDE SEQUENCE [LARGE SCALE GENOMIC DNA]</scope>
    <source>
        <strain evidence="7 8">DSM 29481</strain>
    </source>
</reference>
<dbReference type="SUPFAM" id="SSF54001">
    <property type="entry name" value="Cysteine proteinases"/>
    <property type="match status" value="1"/>
</dbReference>
<dbReference type="InterPro" id="IPR003961">
    <property type="entry name" value="FN3_dom"/>
</dbReference>
<dbReference type="InterPro" id="IPR038765">
    <property type="entry name" value="Papain-like_cys_pep_sf"/>
</dbReference>
<dbReference type="RefSeq" id="WP_132224513.1">
    <property type="nucleotide sequence ID" value="NZ_SMBP01000007.1"/>
</dbReference>
<dbReference type="InterPro" id="IPR051794">
    <property type="entry name" value="PG_Endopeptidase_C40"/>
</dbReference>
<dbReference type="SMART" id="SM00060">
    <property type="entry name" value="FN3"/>
    <property type="match status" value="6"/>
</dbReference>
<dbReference type="Proteomes" id="UP000295773">
    <property type="component" value="Unassembled WGS sequence"/>
</dbReference>
<organism evidence="7 8">
    <name type="scientific">Longicatena caecimuris</name>
    <dbReference type="NCBI Taxonomy" id="1796635"/>
    <lineage>
        <taxon>Bacteria</taxon>
        <taxon>Bacillati</taxon>
        <taxon>Bacillota</taxon>
        <taxon>Erysipelotrichia</taxon>
        <taxon>Erysipelotrichales</taxon>
        <taxon>Erysipelotrichaceae</taxon>
        <taxon>Longicatena</taxon>
    </lineage>
</organism>
<name>A0A4R3TEF4_9FIRM</name>
<keyword evidence="3" id="KW-0378">Hydrolase</keyword>
<dbReference type="PANTHER" id="PTHR47359:SF3">
    <property type="entry name" value="NLP_P60 DOMAIN-CONTAINING PROTEIN-RELATED"/>
    <property type="match status" value="1"/>
</dbReference>
<evidence type="ECO:0000259" key="5">
    <source>
        <dbReference type="PROSITE" id="PS50853"/>
    </source>
</evidence>
<feature type="domain" description="NlpC/P60" evidence="6">
    <location>
        <begin position="599"/>
        <end position="725"/>
    </location>
</feature>
<gene>
    <name evidence="7" type="ORF">EDD61_107107</name>
</gene>
<comment type="caution">
    <text evidence="7">The sequence shown here is derived from an EMBL/GenBank/DDBJ whole genome shotgun (WGS) entry which is preliminary data.</text>
</comment>
<dbReference type="Pfam" id="PF00877">
    <property type="entry name" value="NLPC_P60"/>
    <property type="match status" value="1"/>
</dbReference>
<dbReference type="PROSITE" id="PS50853">
    <property type="entry name" value="FN3"/>
    <property type="match status" value="1"/>
</dbReference>
<dbReference type="Gene3D" id="2.60.40.10">
    <property type="entry name" value="Immunoglobulins"/>
    <property type="match status" value="6"/>
</dbReference>
<dbReference type="EMBL" id="SMBP01000007">
    <property type="protein sequence ID" value="TCU60411.1"/>
    <property type="molecule type" value="Genomic_DNA"/>
</dbReference>
<dbReference type="SUPFAM" id="SSF49265">
    <property type="entry name" value="Fibronectin type III"/>
    <property type="match status" value="3"/>
</dbReference>
<dbReference type="PANTHER" id="PTHR47359">
    <property type="entry name" value="PEPTIDOGLYCAN DL-ENDOPEPTIDASE CWLO"/>
    <property type="match status" value="1"/>
</dbReference>
<keyword evidence="2" id="KW-0645">Protease</keyword>
<keyword evidence="4" id="KW-0788">Thiol protease</keyword>
<dbReference type="Gene3D" id="3.90.1720.10">
    <property type="entry name" value="endopeptidase domain like (from Nostoc punctiforme)"/>
    <property type="match status" value="1"/>
</dbReference>
<comment type="similarity">
    <text evidence="1">Belongs to the peptidase C40 family.</text>
</comment>
<proteinExistence type="inferred from homology"/>
<evidence type="ECO:0000313" key="7">
    <source>
        <dbReference type="EMBL" id="TCU60411.1"/>
    </source>
</evidence>